<gene>
    <name evidence="1" type="ORF">JKG61_06845</name>
</gene>
<dbReference type="Proteomes" id="UP000625283">
    <property type="component" value="Unassembled WGS sequence"/>
</dbReference>
<reference evidence="1 2" key="1">
    <citation type="submission" date="2021-01" db="EMBL/GenBank/DDBJ databases">
        <title>C459-1 draft genome sequence.</title>
        <authorList>
            <person name="Zhang X.-F."/>
        </authorList>
    </citation>
    <scope>NUCLEOTIDE SEQUENCE [LARGE SCALE GENOMIC DNA]</scope>
    <source>
        <strain evidence="2">C459-1</strain>
    </source>
</reference>
<dbReference type="PANTHER" id="PTHR34070">
    <property type="entry name" value="ARMADILLO-TYPE FOLD"/>
    <property type="match status" value="1"/>
</dbReference>
<dbReference type="Pfam" id="PF08713">
    <property type="entry name" value="DNA_alkylation"/>
    <property type="match status" value="1"/>
</dbReference>
<dbReference type="InterPro" id="IPR014825">
    <property type="entry name" value="DNA_alkylation"/>
</dbReference>
<sequence length="247" mass="27993">MEKINSKVAVSNIIKESLEVLERCGADEFFATLHKDLLKKKIRFPLLEFATRQIIIQVPSSKQIQLADRIIEMQEIGSQVLAGIILQTRLDLDFEGSIAKACAYIQYGNEWYVCDIIGERVLGYALLTNPERTIPVLQHLSSHENKWIVRTVGVATHYAVKKGLDKSFVETVFQILLNCTNTTDFHTKKGIGWGAKTVARFHPDIVANYTAQIMAPTTKQWFRTKINIGLNRNKSHDTTNLSKKHTP</sequence>
<evidence type="ECO:0000313" key="1">
    <source>
        <dbReference type="EMBL" id="MBL1408466.1"/>
    </source>
</evidence>
<organism evidence="1 2">
    <name type="scientific">Sphingobacterium faecale</name>
    <dbReference type="NCBI Taxonomy" id="2803775"/>
    <lineage>
        <taxon>Bacteria</taxon>
        <taxon>Pseudomonadati</taxon>
        <taxon>Bacteroidota</taxon>
        <taxon>Sphingobacteriia</taxon>
        <taxon>Sphingobacteriales</taxon>
        <taxon>Sphingobacteriaceae</taxon>
        <taxon>Sphingobacterium</taxon>
    </lineage>
</organism>
<evidence type="ECO:0000313" key="2">
    <source>
        <dbReference type="Proteomes" id="UP000625283"/>
    </source>
</evidence>
<dbReference type="InterPro" id="IPR016024">
    <property type="entry name" value="ARM-type_fold"/>
</dbReference>
<name>A0ABS1R1B0_9SPHI</name>
<dbReference type="RefSeq" id="WP_202102225.1">
    <property type="nucleotide sequence ID" value="NZ_JAERTY010000003.1"/>
</dbReference>
<dbReference type="SUPFAM" id="SSF48371">
    <property type="entry name" value="ARM repeat"/>
    <property type="match status" value="1"/>
</dbReference>
<dbReference type="EMBL" id="JAERTY010000003">
    <property type="protein sequence ID" value="MBL1408466.1"/>
    <property type="molecule type" value="Genomic_DNA"/>
</dbReference>
<dbReference type="Gene3D" id="1.25.10.90">
    <property type="match status" value="1"/>
</dbReference>
<dbReference type="PANTHER" id="PTHR34070:SF1">
    <property type="entry name" value="DNA ALKYLATION REPAIR PROTEIN"/>
    <property type="match status" value="1"/>
</dbReference>
<keyword evidence="2" id="KW-1185">Reference proteome</keyword>
<comment type="caution">
    <text evidence="1">The sequence shown here is derived from an EMBL/GenBank/DDBJ whole genome shotgun (WGS) entry which is preliminary data.</text>
</comment>
<protein>
    <submittedName>
        <fullName evidence="1">DNA alkylation repair protein</fullName>
    </submittedName>
</protein>
<accession>A0ABS1R1B0</accession>
<proteinExistence type="predicted"/>